<dbReference type="GO" id="GO:0003824">
    <property type="term" value="F:catalytic activity"/>
    <property type="evidence" value="ECO:0007669"/>
    <property type="project" value="InterPro"/>
</dbReference>
<dbReference type="Gramene" id="PGSC0003DMT400014496">
    <property type="protein sequence ID" value="PGSC0003DMT400014496"/>
    <property type="gene ID" value="PGSC0003DMG400005677"/>
</dbReference>
<dbReference type="InterPro" id="IPR008930">
    <property type="entry name" value="Terpenoid_cyclase/PrenylTrfase"/>
</dbReference>
<reference evidence="5" key="1">
    <citation type="journal article" date="2011" name="Nature">
        <title>Genome sequence and analysis of the tuber crop potato.</title>
        <authorList>
            <consortium name="The Potato Genome Sequencing Consortium"/>
        </authorList>
    </citation>
    <scope>NUCLEOTIDE SEQUENCE [LARGE SCALE GENOMIC DNA]</scope>
    <source>
        <strain evidence="5">cv. DM1-3 516 R44</strain>
    </source>
</reference>
<keyword evidence="2" id="KW-0472">Membrane</keyword>
<evidence type="ECO:0000256" key="1">
    <source>
        <dbReference type="ARBA" id="ARBA00022737"/>
    </source>
</evidence>
<keyword evidence="5" id="KW-1185">Reference proteome</keyword>
<reference evidence="4" key="2">
    <citation type="submission" date="2015-06" db="UniProtKB">
        <authorList>
            <consortium name="EnsemblPlants"/>
        </authorList>
    </citation>
    <scope>IDENTIFICATION</scope>
    <source>
        <strain evidence="4">DM1-3 516 R44</strain>
    </source>
</reference>
<proteinExistence type="predicted"/>
<dbReference type="AlphaFoldDB" id="M1A4C0"/>
<feature type="transmembrane region" description="Helical" evidence="2">
    <location>
        <begin position="45"/>
        <end position="71"/>
    </location>
</feature>
<dbReference type="Pfam" id="PF00432">
    <property type="entry name" value="Prenyltrans"/>
    <property type="match status" value="1"/>
</dbReference>
<feature type="domain" description="Prenyltransferase alpha-alpha toroid" evidence="3">
    <location>
        <begin position="2"/>
        <end position="42"/>
    </location>
</feature>
<dbReference type="InterPro" id="IPR001330">
    <property type="entry name" value="Prenyltrans"/>
</dbReference>
<keyword evidence="1" id="KW-0677">Repeat</keyword>
<dbReference type="ExpressionAtlas" id="M1A4C0">
    <property type="expression patterns" value="baseline"/>
</dbReference>
<evidence type="ECO:0000256" key="2">
    <source>
        <dbReference type="SAM" id="Phobius"/>
    </source>
</evidence>
<keyword evidence="2" id="KW-0812">Transmembrane</keyword>
<organism evidence="4 5">
    <name type="scientific">Solanum tuberosum</name>
    <name type="common">Potato</name>
    <dbReference type="NCBI Taxonomy" id="4113"/>
    <lineage>
        <taxon>Eukaryota</taxon>
        <taxon>Viridiplantae</taxon>
        <taxon>Streptophyta</taxon>
        <taxon>Embryophyta</taxon>
        <taxon>Tracheophyta</taxon>
        <taxon>Spermatophyta</taxon>
        <taxon>Magnoliopsida</taxon>
        <taxon>eudicotyledons</taxon>
        <taxon>Gunneridae</taxon>
        <taxon>Pentapetalae</taxon>
        <taxon>asterids</taxon>
        <taxon>lamiids</taxon>
        <taxon>Solanales</taxon>
        <taxon>Solanaceae</taxon>
        <taxon>Solanoideae</taxon>
        <taxon>Solaneae</taxon>
        <taxon>Solanum</taxon>
    </lineage>
</organism>
<dbReference type="HOGENOM" id="CLU_2727160_0_0_1"/>
<protein>
    <submittedName>
        <fullName evidence="4">Geranylgeranyl transferase type II beta subunit</fullName>
    </submittedName>
</protein>
<accession>M1A4C0</accession>
<evidence type="ECO:0000259" key="3">
    <source>
        <dbReference type="Pfam" id="PF00432"/>
    </source>
</evidence>
<evidence type="ECO:0000313" key="4">
    <source>
        <dbReference type="EnsemblPlants" id="PGSC0003DMT400014496"/>
    </source>
</evidence>
<name>M1A4C0_SOLTU</name>
<dbReference type="Gene3D" id="1.50.10.20">
    <property type="match status" value="1"/>
</dbReference>
<dbReference type="SUPFAM" id="SSF48239">
    <property type="entry name" value="Terpenoid cyclases/Protein prenyltransferases"/>
    <property type="match status" value="1"/>
</dbReference>
<evidence type="ECO:0000313" key="5">
    <source>
        <dbReference type="Proteomes" id="UP000011115"/>
    </source>
</evidence>
<dbReference type="EnsemblPlants" id="PGSC0003DMT400014496">
    <property type="protein sequence ID" value="PGSC0003DMT400014496"/>
    <property type="gene ID" value="PGSC0003DMG400005677"/>
</dbReference>
<keyword evidence="2" id="KW-1133">Transmembrane helix</keyword>
<sequence>MEHLRLNGAYWGLTTLDIMGKLSAVEQDEVISWVMQCQHESGLCLALRSCFLTMIFLSVFPNAAAILYPLLL</sequence>
<dbReference type="Proteomes" id="UP000011115">
    <property type="component" value="Unassembled WGS sequence"/>
</dbReference>